<evidence type="ECO:0000313" key="8">
    <source>
        <dbReference type="Proteomes" id="UP000287766"/>
    </source>
</evidence>
<dbReference type="EMBL" id="PIPR01000001">
    <property type="protein sequence ID" value="RUO41710.1"/>
    <property type="molecule type" value="Genomic_DNA"/>
</dbReference>
<dbReference type="NCBIfam" id="NF001938">
    <property type="entry name" value="PRK00714.1-5"/>
    <property type="match status" value="1"/>
</dbReference>
<evidence type="ECO:0000256" key="1">
    <source>
        <dbReference type="ARBA" id="ARBA00001936"/>
    </source>
</evidence>
<dbReference type="GO" id="GO:0034353">
    <property type="term" value="F:mRNA 5'-diphosphatase activity"/>
    <property type="evidence" value="ECO:0007669"/>
    <property type="project" value="TreeGrafter"/>
</dbReference>
<comment type="cofactor">
    <cofactor evidence="4">
        <name>a divalent metal cation</name>
        <dbReference type="ChEBI" id="CHEBI:60240"/>
    </cofactor>
</comment>
<comment type="caution">
    <text evidence="7">The sequence shown here is derived from an EMBL/GenBank/DDBJ whole genome shotgun (WGS) entry which is preliminary data.</text>
</comment>
<name>A0A7Z7EU57_9GAMM</name>
<organism evidence="7 8">
    <name type="scientific">Pseudidiomarina aestuarii</name>
    <dbReference type="NCBI Taxonomy" id="624146"/>
    <lineage>
        <taxon>Bacteria</taxon>
        <taxon>Pseudomonadati</taxon>
        <taxon>Pseudomonadota</taxon>
        <taxon>Gammaproteobacteria</taxon>
        <taxon>Alteromonadales</taxon>
        <taxon>Idiomarinaceae</taxon>
        <taxon>Pseudidiomarina</taxon>
    </lineage>
</organism>
<dbReference type="GO" id="GO:0005737">
    <property type="term" value="C:cytoplasm"/>
    <property type="evidence" value="ECO:0007669"/>
    <property type="project" value="TreeGrafter"/>
</dbReference>
<dbReference type="InterPro" id="IPR015797">
    <property type="entry name" value="NUDIX_hydrolase-like_dom_sf"/>
</dbReference>
<sequence length="184" mass="22080">MIDAEGFRANVGIIICNEQGQVFWARRFGQHSWQFPQGGIDDGETAEQAMYRELWEEVGLKPEQVEIVYTSRNWFRYRLPKRLVRREQRPTCIGQKQKWFLLRLKCAEADVNVMCSSHPEFDDWRWVSYWYPVRHVVSFKRDVYRRVMKEFAPIVMPTASGQRQQHPAPRSGPVKRQRHSRRKR</sequence>
<dbReference type="PRINTS" id="PR00502">
    <property type="entry name" value="NUDIXFAMILY"/>
</dbReference>
<dbReference type="NCBIfam" id="NF001934">
    <property type="entry name" value="PRK00714.1-1"/>
    <property type="match status" value="1"/>
</dbReference>
<dbReference type="GO" id="GO:0006402">
    <property type="term" value="P:mRNA catabolic process"/>
    <property type="evidence" value="ECO:0007669"/>
    <property type="project" value="TreeGrafter"/>
</dbReference>
<dbReference type="Proteomes" id="UP000287766">
    <property type="component" value="Unassembled WGS sequence"/>
</dbReference>
<gene>
    <name evidence="4" type="primary">rppH</name>
    <name evidence="4" type="synonym">nudH</name>
    <name evidence="7" type="ORF">CWE22_06005</name>
</gene>
<dbReference type="CDD" id="cd03671">
    <property type="entry name" value="NUDIX_Ap4A_hydrolase_plant_like"/>
    <property type="match status" value="1"/>
</dbReference>
<evidence type="ECO:0000256" key="3">
    <source>
        <dbReference type="ARBA" id="ARBA00022801"/>
    </source>
</evidence>
<dbReference type="InterPro" id="IPR020476">
    <property type="entry name" value="Nudix_hydrolase"/>
</dbReference>
<protein>
    <recommendedName>
        <fullName evidence="4">RNA pyrophosphohydrolase</fullName>
        <ecNumber evidence="4">3.6.1.-</ecNumber>
    </recommendedName>
    <alternativeName>
        <fullName evidence="4">(Di)nucleoside polyphosphate hydrolase</fullName>
    </alternativeName>
</protein>
<proteinExistence type="inferred from homology"/>
<comment type="similarity">
    <text evidence="4">Belongs to the Nudix hydrolase family. RppH subfamily.</text>
</comment>
<evidence type="ECO:0000256" key="2">
    <source>
        <dbReference type="ARBA" id="ARBA00001946"/>
    </source>
</evidence>
<dbReference type="PROSITE" id="PS51462">
    <property type="entry name" value="NUDIX"/>
    <property type="match status" value="1"/>
</dbReference>
<dbReference type="Pfam" id="PF00293">
    <property type="entry name" value="NUDIX"/>
    <property type="match status" value="1"/>
</dbReference>
<dbReference type="PROSITE" id="PS00893">
    <property type="entry name" value="NUDIX_BOX"/>
    <property type="match status" value="1"/>
</dbReference>
<dbReference type="PANTHER" id="PTHR23114:SF17">
    <property type="entry name" value="M7GPPPN-MRNA HYDROLASE"/>
    <property type="match status" value="1"/>
</dbReference>
<evidence type="ECO:0000259" key="6">
    <source>
        <dbReference type="PROSITE" id="PS51462"/>
    </source>
</evidence>
<feature type="short sequence motif" description="Nudix box" evidence="4">
    <location>
        <begin position="38"/>
        <end position="59"/>
    </location>
</feature>
<dbReference type="AlphaFoldDB" id="A0A7Z7EU57"/>
<dbReference type="Gene3D" id="3.90.79.10">
    <property type="entry name" value="Nucleoside Triphosphate Pyrophosphohydrolase"/>
    <property type="match status" value="1"/>
</dbReference>
<comment type="function">
    <text evidence="4">Accelerates the degradation of transcripts by removing pyrophosphate from the 5'-end of triphosphorylated RNA, leading to a more labile monophosphorylated state that can stimulate subsequent ribonuclease cleavage.</text>
</comment>
<dbReference type="PANTHER" id="PTHR23114">
    <property type="entry name" value="M7GPPPN-MRNA HYDROLASE"/>
    <property type="match status" value="1"/>
</dbReference>
<keyword evidence="8" id="KW-1185">Reference proteome</keyword>
<dbReference type="FunFam" id="3.90.79.10:FF:000001">
    <property type="entry name" value="RNA pyrophosphohydrolase"/>
    <property type="match status" value="1"/>
</dbReference>
<dbReference type="SUPFAM" id="SSF55811">
    <property type="entry name" value="Nudix"/>
    <property type="match status" value="1"/>
</dbReference>
<feature type="region of interest" description="Disordered" evidence="5">
    <location>
        <begin position="158"/>
        <end position="184"/>
    </location>
</feature>
<evidence type="ECO:0000313" key="7">
    <source>
        <dbReference type="EMBL" id="RUO41710.1"/>
    </source>
</evidence>
<dbReference type="InterPro" id="IPR022927">
    <property type="entry name" value="RppH"/>
</dbReference>
<dbReference type="RefSeq" id="WP_169930443.1">
    <property type="nucleotide sequence ID" value="NZ_PIPR01000001.1"/>
</dbReference>
<evidence type="ECO:0000256" key="4">
    <source>
        <dbReference type="HAMAP-Rule" id="MF_00298"/>
    </source>
</evidence>
<dbReference type="HAMAP" id="MF_00298">
    <property type="entry name" value="Nudix_RppH"/>
    <property type="match status" value="1"/>
</dbReference>
<comment type="cofactor">
    <cofactor evidence="2">
        <name>Mg(2+)</name>
        <dbReference type="ChEBI" id="CHEBI:18420"/>
    </cofactor>
</comment>
<evidence type="ECO:0000256" key="5">
    <source>
        <dbReference type="SAM" id="MobiDB-lite"/>
    </source>
</evidence>
<feature type="domain" description="Nudix hydrolase" evidence="6">
    <location>
        <begin position="6"/>
        <end position="149"/>
    </location>
</feature>
<dbReference type="InterPro" id="IPR000086">
    <property type="entry name" value="NUDIX_hydrolase_dom"/>
</dbReference>
<dbReference type="EC" id="3.6.1.-" evidence="4"/>
<reference evidence="8" key="1">
    <citation type="journal article" date="2018" name="Front. Microbiol.">
        <title>Genome-Based Analysis Reveals the Taxonomy and Diversity of the Family Idiomarinaceae.</title>
        <authorList>
            <person name="Liu Y."/>
            <person name="Lai Q."/>
            <person name="Shao Z."/>
        </authorList>
    </citation>
    <scope>NUCLEOTIDE SEQUENCE [LARGE SCALE GENOMIC DNA]</scope>
    <source>
        <strain evidence="8">KYW314</strain>
    </source>
</reference>
<dbReference type="InterPro" id="IPR020084">
    <property type="entry name" value="NUDIX_hydrolase_CS"/>
</dbReference>
<feature type="compositionally biased region" description="Basic residues" evidence="5">
    <location>
        <begin position="173"/>
        <end position="184"/>
    </location>
</feature>
<accession>A0A7Z7EU57</accession>
<comment type="cofactor">
    <cofactor evidence="1">
        <name>Mn(2+)</name>
        <dbReference type="ChEBI" id="CHEBI:29035"/>
    </cofactor>
</comment>
<dbReference type="NCBIfam" id="NF001937">
    <property type="entry name" value="PRK00714.1-4"/>
    <property type="match status" value="1"/>
</dbReference>
<keyword evidence="3 4" id="KW-0378">Hydrolase</keyword>